<reference evidence="8" key="1">
    <citation type="submission" date="2018-05" db="EMBL/GenBank/DDBJ databases">
        <authorList>
            <person name="Lanie J.A."/>
            <person name="Ng W.-L."/>
            <person name="Kazmierczak K.M."/>
            <person name="Andrzejewski T.M."/>
            <person name="Davidsen T.M."/>
            <person name="Wayne K.J."/>
            <person name="Tettelin H."/>
            <person name="Glass J.I."/>
            <person name="Rusch D."/>
            <person name="Podicherti R."/>
            <person name="Tsui H.-C.T."/>
            <person name="Winkler M.E."/>
        </authorList>
    </citation>
    <scope>NUCLEOTIDE SEQUENCE</scope>
</reference>
<dbReference type="PANTHER" id="PTHR30069">
    <property type="entry name" value="TONB-DEPENDENT OUTER MEMBRANE RECEPTOR"/>
    <property type="match status" value="1"/>
</dbReference>
<evidence type="ECO:0000256" key="4">
    <source>
        <dbReference type="ARBA" id="ARBA00022729"/>
    </source>
</evidence>
<name>A0A381R220_9ZZZZ</name>
<feature type="domain" description="TonB-dependent receptor plug" evidence="7">
    <location>
        <begin position="127"/>
        <end position="222"/>
    </location>
</feature>
<dbReference type="InterPro" id="IPR037066">
    <property type="entry name" value="Plug_dom_sf"/>
</dbReference>
<comment type="subcellular location">
    <subcellularLocation>
        <location evidence="1">Cell outer membrane</location>
        <topology evidence="1">Multi-pass membrane protein</topology>
    </subcellularLocation>
</comment>
<evidence type="ECO:0000259" key="7">
    <source>
        <dbReference type="Pfam" id="PF07715"/>
    </source>
</evidence>
<dbReference type="InterPro" id="IPR012910">
    <property type="entry name" value="Plug_dom"/>
</dbReference>
<dbReference type="PROSITE" id="PS52016">
    <property type="entry name" value="TONB_DEPENDENT_REC_3"/>
    <property type="match status" value="1"/>
</dbReference>
<evidence type="ECO:0000256" key="5">
    <source>
        <dbReference type="ARBA" id="ARBA00023136"/>
    </source>
</evidence>
<dbReference type="Gene3D" id="2.170.130.10">
    <property type="entry name" value="TonB-dependent receptor, plug domain"/>
    <property type="match status" value="1"/>
</dbReference>
<dbReference type="GO" id="GO:0009279">
    <property type="term" value="C:cell outer membrane"/>
    <property type="evidence" value="ECO:0007669"/>
    <property type="project" value="UniProtKB-SubCell"/>
</dbReference>
<dbReference type="Pfam" id="PF07715">
    <property type="entry name" value="Plug"/>
    <property type="match status" value="1"/>
</dbReference>
<keyword evidence="3" id="KW-0812">Transmembrane</keyword>
<gene>
    <name evidence="8" type="ORF">METZ01_LOCUS38635</name>
</gene>
<dbReference type="Gene3D" id="2.60.40.1120">
    <property type="entry name" value="Carboxypeptidase-like, regulatory domain"/>
    <property type="match status" value="1"/>
</dbReference>
<keyword evidence="6" id="KW-0998">Cell outer membrane</keyword>
<dbReference type="GO" id="GO:0044718">
    <property type="term" value="P:siderophore transmembrane transport"/>
    <property type="evidence" value="ECO:0007669"/>
    <property type="project" value="TreeGrafter"/>
</dbReference>
<evidence type="ECO:0000256" key="3">
    <source>
        <dbReference type="ARBA" id="ARBA00022692"/>
    </source>
</evidence>
<evidence type="ECO:0000313" key="8">
    <source>
        <dbReference type="EMBL" id="SUZ85781.1"/>
    </source>
</evidence>
<accession>A0A381R220</accession>
<dbReference type="InterPro" id="IPR008969">
    <property type="entry name" value="CarboxyPept-like_regulatory"/>
</dbReference>
<dbReference type="SUPFAM" id="SSF49464">
    <property type="entry name" value="Carboxypeptidase regulatory domain-like"/>
    <property type="match status" value="1"/>
</dbReference>
<proteinExistence type="predicted"/>
<dbReference type="InterPro" id="IPR036942">
    <property type="entry name" value="Beta-barrel_TonB_sf"/>
</dbReference>
<evidence type="ECO:0000256" key="6">
    <source>
        <dbReference type="ARBA" id="ARBA00023237"/>
    </source>
</evidence>
<dbReference type="InterPro" id="IPR039426">
    <property type="entry name" value="TonB-dep_rcpt-like"/>
</dbReference>
<evidence type="ECO:0000256" key="2">
    <source>
        <dbReference type="ARBA" id="ARBA00022448"/>
    </source>
</evidence>
<organism evidence="8">
    <name type="scientific">marine metagenome</name>
    <dbReference type="NCBI Taxonomy" id="408172"/>
    <lineage>
        <taxon>unclassified sequences</taxon>
        <taxon>metagenomes</taxon>
        <taxon>ecological metagenomes</taxon>
    </lineage>
</organism>
<dbReference type="AlphaFoldDB" id="A0A381R220"/>
<dbReference type="InterPro" id="IPR018247">
    <property type="entry name" value="EF_Hand_1_Ca_BS"/>
</dbReference>
<dbReference type="Pfam" id="PF13715">
    <property type="entry name" value="CarbopepD_reg_2"/>
    <property type="match status" value="1"/>
</dbReference>
<dbReference type="PROSITE" id="PS00018">
    <property type="entry name" value="EF_HAND_1"/>
    <property type="match status" value="1"/>
</dbReference>
<dbReference type="GO" id="GO:0015344">
    <property type="term" value="F:siderophore uptake transmembrane transporter activity"/>
    <property type="evidence" value="ECO:0007669"/>
    <property type="project" value="TreeGrafter"/>
</dbReference>
<protein>
    <recommendedName>
        <fullName evidence="7">TonB-dependent receptor plug domain-containing protein</fullName>
    </recommendedName>
</protein>
<keyword evidence="4" id="KW-0732">Signal</keyword>
<dbReference type="EMBL" id="UINC01001650">
    <property type="protein sequence ID" value="SUZ85781.1"/>
    <property type="molecule type" value="Genomic_DNA"/>
</dbReference>
<dbReference type="Gene3D" id="2.40.170.20">
    <property type="entry name" value="TonB-dependent receptor, beta-barrel domain"/>
    <property type="match status" value="1"/>
</dbReference>
<dbReference type="SUPFAM" id="SSF56935">
    <property type="entry name" value="Porins"/>
    <property type="match status" value="1"/>
</dbReference>
<dbReference type="PANTHER" id="PTHR30069:SF29">
    <property type="entry name" value="HEMOGLOBIN AND HEMOGLOBIN-HAPTOGLOBIN-BINDING PROTEIN 1-RELATED"/>
    <property type="match status" value="1"/>
</dbReference>
<sequence>MKLIFRHRPNVFICLVLLVQTVFAGTTGKLAGRVTDKDKNEPLIGANVMVVGTTLGAATDLDGNYYILQVPPGTYSIRFTMIGYQSLVINDVRVKVDLTTTINGALAESVVGLEEVVVQAERAMIQTDVTYSQANISSEEVDLLPVEEFQDVIALQAGVVVTGGDIHVRGGRGGEISYMVDGITVTDPYNAGVAIEIENNAIQELQFISGTFNAEYGQAMSGIVNIVTKDGDYNHFSGNLSLNGGSYFSKGGPSFKILPGYETEPENEVNATDMNLFPRLDIFIPSTVQDLSGSLSGPVIPGRISFFASGRIKRDNGYLKGQRIFDPHSFIWVDENNNYEIDDSLGLGNGYVPSLSSRIAGESLRKAIDSLRRADEFDWISMDWSEQKTGQLKLSWRFTPRIKLSFNRMYSETHSQYYDHSYRWNPDGRPHEFQTNTGNLFRMDISLSQSTFANIMFSNAVNHFRRHLSDDPDYYKQIQNEFDGWASDPLSDNLYEVDPKIFDFATGNNFYVGGQYMGIYNRKSIVNTLKTEITSQINSKHQIKSGFEYRKTNITMNDITVQYNAYTNFDPVYSNPLVSPTHDAFSSGGDDGRNPVEISGYIQDKIESDEIIVNIGLRYDFFDPQWKIVNDTEDPNYLIPLKPINRWFDTDGDGEISDEEMTSNNLKGDNDRLEFNAYGDPWFEMVNPKTQISPRFALAFPITDKGYLHFSYGHFFQNPNFSYIYTNPEFEVPAASGVNTTMGNADMEAQRTTQYEIGFSQQIGQDVGIEITGYFKDIRNLNATKIHKSFIAGDRYGMYVNKDHANSQGITIALSKRSLQNFSGNLDYTYSVSEGNASDPTAAFYDEQSNVEPEKMLVPLDWDQRHTINATMTYHPTAMSGISLVFNYGSGFPYTTEFVGVRTAFENNALKPASSNLDLKSYYNFIFMRKRQISVHINIYNFFDVRNEETVYNDTGRSTYSLLPTYTAQYSGPALNTLEEYLVRPHYYSAPRQIKIGLSVSL</sequence>
<keyword evidence="2" id="KW-0813">Transport</keyword>
<keyword evidence="5" id="KW-0472">Membrane</keyword>
<evidence type="ECO:0000256" key="1">
    <source>
        <dbReference type="ARBA" id="ARBA00004571"/>
    </source>
</evidence>